<dbReference type="SUPFAM" id="SSF51905">
    <property type="entry name" value="FAD/NAD(P)-binding domain"/>
    <property type="match status" value="1"/>
</dbReference>
<sequence>MTETFDLIVIGGGAAGFYAAITCAEQSALYGASPRVLILEKSPRVLDKVRISGGGRCNVTHHCFDPKRMATNYPRGDKALIGPLHRFGVTETVAWFNDHGLTLKTEADGRMFPTTDNSQSVIDVLRGAADAAGVNVRTRAAVRSIEALEVSDPTHPRFEVTLRGDATLRAHHVVLATGGARSGGGAELARQLGHRLIEPVPSLFTFHVDDWRIRDLQGLAVDPVAVRIDEANLKNEGPLLITHRGFSAPAILKLSAWGARALHELDYTFTLSVDWLHGEDPAPTFAALRKEAGTRHVHTRSPFDAIPKRLWQRLVAAARIDEQQTWATLQAGPRDALIAQLTDARFKVTGKSTHKDEFVTAGGVPTDDVDMRTMESRICPGAFIAGELLDVDGVTGGFNFQNAWTTGHLAGTAIALSLLERTG</sequence>
<dbReference type="AlphaFoldDB" id="A0A5C6XJM2"/>
<evidence type="ECO:0000259" key="5">
    <source>
        <dbReference type="Pfam" id="PF22780"/>
    </source>
</evidence>
<dbReference type="InterPro" id="IPR036188">
    <property type="entry name" value="FAD/NAD-bd_sf"/>
</dbReference>
<dbReference type="InterPro" id="IPR055178">
    <property type="entry name" value="RsdA/BaiN/AoA(So)-like_dom"/>
</dbReference>
<dbReference type="NCBIfam" id="TIGR00275">
    <property type="entry name" value="aminoacetone oxidase family FAD-binding enzyme"/>
    <property type="match status" value="1"/>
</dbReference>
<dbReference type="PANTHER" id="PTHR42887:SF2">
    <property type="entry name" value="OS12G0638800 PROTEIN"/>
    <property type="match status" value="1"/>
</dbReference>
<dbReference type="InterPro" id="IPR057661">
    <property type="entry name" value="RsdA/BaiN/AoA(So)_Rossmann"/>
</dbReference>
<gene>
    <name evidence="6" type="ORF">FRC98_07325</name>
</gene>
<protein>
    <submittedName>
        <fullName evidence="6">NAD(P)/FAD-dependent oxidoreductase</fullName>
    </submittedName>
</protein>
<dbReference type="InterPro" id="IPR023166">
    <property type="entry name" value="BaiN-like_dom_sf"/>
</dbReference>
<dbReference type="Proteomes" id="UP000321412">
    <property type="component" value="Unassembled WGS sequence"/>
</dbReference>
<keyword evidence="3" id="KW-0274">FAD</keyword>
<name>A0A5C6XJM2_9DELT</name>
<evidence type="ECO:0000256" key="1">
    <source>
        <dbReference type="ARBA" id="ARBA00001974"/>
    </source>
</evidence>
<reference evidence="6 7" key="1">
    <citation type="submission" date="2019-08" db="EMBL/GenBank/DDBJ databases">
        <title>Bradymonadales sp. TMQ4.</title>
        <authorList>
            <person name="Liang Q."/>
        </authorList>
    </citation>
    <scope>NUCLEOTIDE SEQUENCE [LARGE SCALE GENOMIC DNA]</scope>
    <source>
        <strain evidence="6 7">TMQ4</strain>
    </source>
</reference>
<evidence type="ECO:0000256" key="3">
    <source>
        <dbReference type="ARBA" id="ARBA00022827"/>
    </source>
</evidence>
<dbReference type="OrthoDB" id="9773233at2"/>
<evidence type="ECO:0000313" key="6">
    <source>
        <dbReference type="EMBL" id="TXD37496.1"/>
    </source>
</evidence>
<feature type="domain" description="RsdA/BaiN/AoA(So)-like insert" evidence="5">
    <location>
        <begin position="200"/>
        <end position="359"/>
    </location>
</feature>
<evidence type="ECO:0000313" key="7">
    <source>
        <dbReference type="Proteomes" id="UP000321412"/>
    </source>
</evidence>
<evidence type="ECO:0000259" key="4">
    <source>
        <dbReference type="Pfam" id="PF03486"/>
    </source>
</evidence>
<dbReference type="Pfam" id="PF22780">
    <property type="entry name" value="HI0933_like_1st"/>
    <property type="match status" value="1"/>
</dbReference>
<keyword evidence="2" id="KW-0285">Flavoprotein</keyword>
<dbReference type="EMBL" id="VOSM01000003">
    <property type="protein sequence ID" value="TXD37496.1"/>
    <property type="molecule type" value="Genomic_DNA"/>
</dbReference>
<dbReference type="Gene3D" id="2.40.30.10">
    <property type="entry name" value="Translation factors"/>
    <property type="match status" value="1"/>
</dbReference>
<dbReference type="InterPro" id="IPR004792">
    <property type="entry name" value="BaiN-like"/>
</dbReference>
<comment type="caution">
    <text evidence="6">The sequence shown here is derived from an EMBL/GenBank/DDBJ whole genome shotgun (WGS) entry which is preliminary data.</text>
</comment>
<evidence type="ECO:0000256" key="2">
    <source>
        <dbReference type="ARBA" id="ARBA00022630"/>
    </source>
</evidence>
<keyword evidence="7" id="KW-1185">Reference proteome</keyword>
<dbReference type="RefSeq" id="WP_146980653.1">
    <property type="nucleotide sequence ID" value="NZ_VOSM01000003.1"/>
</dbReference>
<accession>A0A5C6XJM2</accession>
<organism evidence="6 7">
    <name type="scientific">Lujinxingia vulgaris</name>
    <dbReference type="NCBI Taxonomy" id="2600176"/>
    <lineage>
        <taxon>Bacteria</taxon>
        <taxon>Deltaproteobacteria</taxon>
        <taxon>Bradymonadales</taxon>
        <taxon>Lujinxingiaceae</taxon>
        <taxon>Lujinxingia</taxon>
    </lineage>
</organism>
<dbReference type="Gene3D" id="3.50.50.60">
    <property type="entry name" value="FAD/NAD(P)-binding domain"/>
    <property type="match status" value="1"/>
</dbReference>
<feature type="domain" description="RsdA/BaiN/AoA(So)-like Rossmann fold-like" evidence="4">
    <location>
        <begin position="6"/>
        <end position="412"/>
    </location>
</feature>
<proteinExistence type="predicted"/>
<comment type="cofactor">
    <cofactor evidence="1">
        <name>FAD</name>
        <dbReference type="ChEBI" id="CHEBI:57692"/>
    </cofactor>
</comment>
<dbReference type="Gene3D" id="1.10.8.260">
    <property type="entry name" value="HI0933 insert domain-like"/>
    <property type="match status" value="1"/>
</dbReference>
<dbReference type="PANTHER" id="PTHR42887">
    <property type="entry name" value="OS12G0638800 PROTEIN"/>
    <property type="match status" value="1"/>
</dbReference>
<dbReference type="SUPFAM" id="SSF160996">
    <property type="entry name" value="HI0933 insert domain-like"/>
    <property type="match status" value="1"/>
</dbReference>
<dbReference type="Pfam" id="PF03486">
    <property type="entry name" value="HI0933_like"/>
    <property type="match status" value="1"/>
</dbReference>